<organism evidence="2">
    <name type="scientific">marine sediment metagenome</name>
    <dbReference type="NCBI Taxonomy" id="412755"/>
    <lineage>
        <taxon>unclassified sequences</taxon>
        <taxon>metagenomes</taxon>
        <taxon>ecological metagenomes</taxon>
    </lineage>
</organism>
<dbReference type="Pfam" id="PF00501">
    <property type="entry name" value="AMP-binding"/>
    <property type="match status" value="1"/>
</dbReference>
<proteinExistence type="predicted"/>
<accession>X1BYS7</accession>
<sequence>MPVIKILTDHPELTNYDLSSLRYIHIASTPMQLSITRKFMSLTGVTVTQGYGLTEASPTTNLTPLHHIKLASVGPPLAETEEKIVDETGEELP</sequence>
<dbReference type="EMBL" id="BART01021428">
    <property type="protein sequence ID" value="GAH00152.1"/>
    <property type="molecule type" value="Genomic_DNA"/>
</dbReference>
<evidence type="ECO:0000313" key="2">
    <source>
        <dbReference type="EMBL" id="GAH00152.1"/>
    </source>
</evidence>
<evidence type="ECO:0000259" key="1">
    <source>
        <dbReference type="Pfam" id="PF00501"/>
    </source>
</evidence>
<gene>
    <name evidence="2" type="ORF">S01H4_39536</name>
</gene>
<dbReference type="AlphaFoldDB" id="X1BYS7"/>
<reference evidence="2" key="1">
    <citation type="journal article" date="2014" name="Front. Microbiol.">
        <title>High frequency of phylogenetically diverse reductive dehalogenase-homologous genes in deep subseafloor sedimentary metagenomes.</title>
        <authorList>
            <person name="Kawai M."/>
            <person name="Futagami T."/>
            <person name="Toyoda A."/>
            <person name="Takaki Y."/>
            <person name="Nishi S."/>
            <person name="Hori S."/>
            <person name="Arai W."/>
            <person name="Tsubouchi T."/>
            <person name="Morono Y."/>
            <person name="Uchiyama I."/>
            <person name="Ito T."/>
            <person name="Fujiyama A."/>
            <person name="Inagaki F."/>
            <person name="Takami H."/>
        </authorList>
    </citation>
    <scope>NUCLEOTIDE SEQUENCE</scope>
    <source>
        <strain evidence="2">Expedition CK06-06</strain>
    </source>
</reference>
<protein>
    <recommendedName>
        <fullName evidence="1">AMP-dependent synthetase/ligase domain-containing protein</fullName>
    </recommendedName>
</protein>
<name>X1BYS7_9ZZZZ</name>
<dbReference type="SUPFAM" id="SSF56801">
    <property type="entry name" value="Acetyl-CoA synthetase-like"/>
    <property type="match status" value="1"/>
</dbReference>
<dbReference type="Gene3D" id="3.40.50.980">
    <property type="match status" value="1"/>
</dbReference>
<comment type="caution">
    <text evidence="2">The sequence shown here is derived from an EMBL/GenBank/DDBJ whole genome shotgun (WGS) entry which is preliminary data.</text>
</comment>
<feature type="domain" description="AMP-dependent synthetase/ligase" evidence="1">
    <location>
        <begin position="5"/>
        <end position="93"/>
    </location>
</feature>
<dbReference type="PANTHER" id="PTHR24096">
    <property type="entry name" value="LONG-CHAIN-FATTY-ACID--COA LIGASE"/>
    <property type="match status" value="1"/>
</dbReference>
<feature type="non-terminal residue" evidence="2">
    <location>
        <position position="93"/>
    </location>
</feature>
<dbReference type="InterPro" id="IPR000873">
    <property type="entry name" value="AMP-dep_synth/lig_dom"/>
</dbReference>
<dbReference type="Gene3D" id="2.30.38.10">
    <property type="entry name" value="Luciferase, Domain 3"/>
    <property type="match status" value="1"/>
</dbReference>